<keyword evidence="2 25" id="KW-1003">Cell membrane</keyword>
<feature type="compositionally biased region" description="Pro residues" evidence="26">
    <location>
        <begin position="752"/>
        <end position="765"/>
    </location>
</feature>
<feature type="transmembrane region" description="Helical" evidence="25">
    <location>
        <begin position="226"/>
        <end position="243"/>
    </location>
</feature>
<keyword evidence="16 25" id="KW-1071">Ligand-gated ion channel</keyword>
<feature type="binding site" evidence="22">
    <location>
        <position position="315"/>
    </location>
    <ligand>
        <name>L-glutamate</name>
        <dbReference type="ChEBI" id="CHEBI:29985"/>
    </ligand>
</feature>
<feature type="compositionally biased region" description="Low complexity" evidence="26">
    <location>
        <begin position="800"/>
        <end position="811"/>
    </location>
</feature>
<evidence type="ECO:0000256" key="8">
    <source>
        <dbReference type="ARBA" id="ARBA00022989"/>
    </source>
</evidence>
<feature type="region of interest" description="Disordered" evidence="26">
    <location>
        <begin position="1041"/>
        <end position="1161"/>
    </location>
</feature>
<keyword evidence="17 25" id="KW-0407">Ion channel</keyword>
<comment type="catalytic activity">
    <reaction evidence="20">
        <text>Na(+)(in) = Na(+)(out)</text>
        <dbReference type="Rhea" id="RHEA:34963"/>
        <dbReference type="ChEBI" id="CHEBI:29101"/>
    </reaction>
</comment>
<organism evidence="29 30">
    <name type="scientific">Dissostichus eleginoides</name>
    <name type="common">Patagonian toothfish</name>
    <name type="synonym">Dissostichus amissus</name>
    <dbReference type="NCBI Taxonomy" id="100907"/>
    <lineage>
        <taxon>Eukaryota</taxon>
        <taxon>Metazoa</taxon>
        <taxon>Chordata</taxon>
        <taxon>Craniata</taxon>
        <taxon>Vertebrata</taxon>
        <taxon>Euteleostomi</taxon>
        <taxon>Actinopterygii</taxon>
        <taxon>Neopterygii</taxon>
        <taxon>Teleostei</taxon>
        <taxon>Neoteleostei</taxon>
        <taxon>Acanthomorphata</taxon>
        <taxon>Eupercaria</taxon>
        <taxon>Perciformes</taxon>
        <taxon>Notothenioidei</taxon>
        <taxon>Nototheniidae</taxon>
        <taxon>Dissostichus</taxon>
    </lineage>
</organism>
<feature type="site" description="Crucial to convey clamshell closure to channel opening" evidence="23">
    <location>
        <position position="288"/>
    </location>
</feature>
<feature type="compositionally biased region" description="Basic and acidic residues" evidence="26">
    <location>
        <begin position="1096"/>
        <end position="1112"/>
    </location>
</feature>
<feature type="binding site" evidence="22">
    <location>
        <position position="316"/>
    </location>
    <ligand>
        <name>L-glutamate</name>
        <dbReference type="ChEBI" id="CHEBI:29985"/>
    </ligand>
</feature>
<dbReference type="FunFam" id="3.40.190.10:FF:000007">
    <property type="entry name" value="Putative glutamate receptor ionotropic NMDA 2B"/>
    <property type="match status" value="1"/>
</dbReference>
<feature type="transmembrane region" description="Helical" evidence="25">
    <location>
        <begin position="255"/>
        <end position="280"/>
    </location>
</feature>
<feature type="non-terminal residue" evidence="29">
    <location>
        <position position="1161"/>
    </location>
</feature>
<evidence type="ECO:0000256" key="2">
    <source>
        <dbReference type="ARBA" id="ARBA00022475"/>
    </source>
</evidence>
<feature type="compositionally biased region" description="Acidic residues" evidence="26">
    <location>
        <begin position="820"/>
        <end position="830"/>
    </location>
</feature>
<feature type="compositionally biased region" description="Basic and acidic residues" evidence="26">
    <location>
        <begin position="908"/>
        <end position="919"/>
    </location>
</feature>
<dbReference type="InterPro" id="IPR015683">
    <property type="entry name" value="Ionotropic_Glu_rcpt"/>
</dbReference>
<evidence type="ECO:0000256" key="5">
    <source>
        <dbReference type="ARBA" id="ARBA00022729"/>
    </source>
</evidence>
<feature type="site" description="Interaction with the cone snail toxin Con-ikot-ikot" evidence="23">
    <location>
        <position position="321"/>
    </location>
</feature>
<evidence type="ECO:0000256" key="20">
    <source>
        <dbReference type="ARBA" id="ARBA00036239"/>
    </source>
</evidence>
<feature type="compositionally biased region" description="Basic and acidic residues" evidence="26">
    <location>
        <begin position="1071"/>
        <end position="1081"/>
    </location>
</feature>
<dbReference type="InterPro" id="IPR001508">
    <property type="entry name" value="Iono_Glu_rcpt_met"/>
</dbReference>
<keyword evidence="30" id="KW-1185">Reference proteome</keyword>
<feature type="binding site" evidence="22">
    <location>
        <position position="139"/>
    </location>
    <ligand>
        <name>L-glutamate</name>
        <dbReference type="ChEBI" id="CHEBI:29985"/>
    </ligand>
</feature>
<dbReference type="Proteomes" id="UP001228049">
    <property type="component" value="Unassembled WGS sequence"/>
</dbReference>
<comment type="caution">
    <text evidence="29">The sequence shown here is derived from an EMBL/GenBank/DDBJ whole genome shotgun (WGS) entry which is preliminary data.</text>
</comment>
<evidence type="ECO:0000256" key="10">
    <source>
        <dbReference type="ARBA" id="ARBA00023065"/>
    </source>
</evidence>
<keyword evidence="10 25" id="KW-0406">Ion transport</keyword>
<comment type="subcellular location">
    <subcellularLocation>
        <location evidence="18 25">Postsynaptic cell membrane</location>
        <topology evidence="18 25">Multi-pass membrane protein</topology>
    </subcellularLocation>
</comment>
<dbReference type="Pfam" id="PF00060">
    <property type="entry name" value="Lig_chan"/>
    <property type="match status" value="1"/>
</dbReference>
<gene>
    <name evidence="29" type="ORF">KUDE01_025989</name>
</gene>
<feature type="region of interest" description="Disordered" evidence="26">
    <location>
        <begin position="696"/>
        <end position="768"/>
    </location>
</feature>
<feature type="compositionally biased region" description="Basic and acidic residues" evidence="26">
    <location>
        <begin position="871"/>
        <end position="896"/>
    </location>
</feature>
<dbReference type="SUPFAM" id="SSF53850">
    <property type="entry name" value="Periplasmic binding protein-like II"/>
    <property type="match status" value="1"/>
</dbReference>
<proteinExistence type="inferred from homology"/>
<evidence type="ECO:0000256" key="9">
    <source>
        <dbReference type="ARBA" id="ARBA00023018"/>
    </source>
</evidence>
<evidence type="ECO:0000256" key="1">
    <source>
        <dbReference type="ARBA" id="ARBA00022448"/>
    </source>
</evidence>
<dbReference type="GO" id="GO:0045211">
    <property type="term" value="C:postsynaptic membrane"/>
    <property type="evidence" value="ECO:0007669"/>
    <property type="project" value="UniProtKB-SubCell"/>
</dbReference>
<dbReference type="PRINTS" id="PR00177">
    <property type="entry name" value="NMDARECEPTOR"/>
</dbReference>
<keyword evidence="12 24" id="KW-1015">Disulfide bond</keyword>
<keyword evidence="5" id="KW-0732">Signal</keyword>
<accession>A0AAD9BCV5</accession>
<keyword evidence="3" id="KW-0597">Phosphoprotein</keyword>
<evidence type="ECO:0000256" key="21">
    <source>
        <dbReference type="ARBA" id="ARBA00036634"/>
    </source>
</evidence>
<reference evidence="29" key="1">
    <citation type="submission" date="2023-04" db="EMBL/GenBank/DDBJ databases">
        <title>Chromosome-level genome of Chaenocephalus aceratus.</title>
        <authorList>
            <person name="Park H."/>
        </authorList>
    </citation>
    <scope>NUCLEOTIDE SEQUENCE</scope>
    <source>
        <strain evidence="29">DE</strain>
        <tissue evidence="29">Muscle</tissue>
    </source>
</reference>
<evidence type="ECO:0000256" key="13">
    <source>
        <dbReference type="ARBA" id="ARBA00023170"/>
    </source>
</evidence>
<keyword evidence="9 25" id="KW-0770">Synapse</keyword>
<evidence type="ECO:0000256" key="22">
    <source>
        <dbReference type="PIRSR" id="PIRSR601508-1"/>
    </source>
</evidence>
<evidence type="ECO:0000256" key="19">
    <source>
        <dbReference type="ARBA" id="ARBA00034430"/>
    </source>
</evidence>
<evidence type="ECO:0000256" key="26">
    <source>
        <dbReference type="SAM" id="MobiDB-lite"/>
    </source>
</evidence>
<dbReference type="FunFam" id="3.40.190.10:FF:000026">
    <property type="entry name" value="Glutamate ionotropic receptor NMDA type subunit 2A"/>
    <property type="match status" value="1"/>
</dbReference>
<feature type="compositionally biased region" description="Basic and acidic residues" evidence="26">
    <location>
        <begin position="1150"/>
        <end position="1161"/>
    </location>
</feature>
<feature type="compositionally biased region" description="Basic residues" evidence="26">
    <location>
        <begin position="839"/>
        <end position="849"/>
    </location>
</feature>
<evidence type="ECO:0000256" key="17">
    <source>
        <dbReference type="ARBA" id="ARBA00023303"/>
    </source>
</evidence>
<feature type="compositionally biased region" description="Polar residues" evidence="26">
    <location>
        <begin position="712"/>
        <end position="724"/>
    </location>
</feature>
<evidence type="ECO:0000256" key="24">
    <source>
        <dbReference type="PIRSR" id="PIRSR601508-3"/>
    </source>
</evidence>
<comment type="catalytic activity">
    <reaction evidence="21">
        <text>Ca(2+)(in) = Ca(2+)(out)</text>
        <dbReference type="Rhea" id="RHEA:29671"/>
        <dbReference type="ChEBI" id="CHEBI:29108"/>
    </reaction>
</comment>
<dbReference type="EMBL" id="JASDAP010000025">
    <property type="protein sequence ID" value="KAK1880464.1"/>
    <property type="molecule type" value="Genomic_DNA"/>
</dbReference>
<feature type="compositionally biased region" description="Basic residues" evidence="26">
    <location>
        <begin position="1113"/>
        <end position="1124"/>
    </location>
</feature>
<evidence type="ECO:0000256" key="4">
    <source>
        <dbReference type="ARBA" id="ARBA00022692"/>
    </source>
</evidence>
<comment type="similarity">
    <text evidence="25">Belongs to the glutamate-gated ion channel (TC 1.A.10.1) family.</text>
</comment>
<feature type="region of interest" description="Disordered" evidence="26">
    <location>
        <begin position="790"/>
        <end position="1028"/>
    </location>
</feature>
<keyword evidence="4 25" id="KW-0812">Transmembrane</keyword>
<dbReference type="InterPro" id="IPR001320">
    <property type="entry name" value="Iontro_rcpt_C"/>
</dbReference>
<dbReference type="Pfam" id="PF10613">
    <property type="entry name" value="Lig_chan-Glu_bd"/>
    <property type="match status" value="1"/>
</dbReference>
<evidence type="ECO:0000256" key="23">
    <source>
        <dbReference type="PIRSR" id="PIRSR601508-2"/>
    </source>
</evidence>
<feature type="domain" description="Ionotropic glutamate receptor L-glutamate and glycine-binding" evidence="28">
    <location>
        <begin position="65"/>
        <end position="128"/>
    </location>
</feature>
<evidence type="ECO:0000256" key="12">
    <source>
        <dbReference type="ARBA" id="ARBA00023157"/>
    </source>
</evidence>
<evidence type="ECO:0000256" key="7">
    <source>
        <dbReference type="ARBA" id="ARBA00022842"/>
    </source>
</evidence>
<comment type="function">
    <text evidence="25">Receptor for glutamate that functions as a ligand-gated ion channel in the central nervous system and plays an important role in excitatory synaptic transmission. L-glutamate acts as an excitatory neurotransmitter at many synapses in the central nervous system.</text>
</comment>
<dbReference type="AlphaFoldDB" id="A0AAD9BCV5"/>
<sequence length="1161" mass="129381">VGWWENGHLRLRYHPWSRYGSFLKPLDDSQHLRVVTLEERPFVIVEPADPGTSSCIRDSVPCRMPVNTSLVVDGAGPMKHCCKGFCIDVLKRLAKIVGFTYDLYLVTNGRHGKNIDGEWNGMVGEVVSNRADMAIGSLTINEERSEVVEFSVPFVETGISVMVSRSNGTVSPSAFLEPYSPAVWVMMFVMCLSVVAVTVFIFEFFSPVGYNRSLQSAKKSGGSKFTIGKSVWLLWALVFNNSVPVENPRGTTSKIMVLVWAFFAVIFLASYTANLAAFMIQEEYIDTVSGLSDKKFQQPTEQYPPLRFGTVPNGSTEENIRSNYPNMHQYMIRNNQKGVEEAIENLKTGKLDAFIYDAAVLNYMARKDEGCKVMTIGSGKVFATTGYGIALHKNSRWKRPLDLALLQLVGDVFARLPFSFVQNDFPSLLCGIFFLGEDEIDMLERLWLSGICHNDKIEVMSSKLDIDNMAGVFYMLLVAMGLSLLVFAWEHLVYWKLRHCVKHSGGMDFLLALSRGMYSCCQFEDETAPGGGSLPQYHTMTTMSTAAQQHLVTATINNTTAIAMVQQQQQQKHHQQQGPTYTTMLPGSPQTTGHSAMAMGPSNSPLLEGPMPCSTFLPRHDRRLAVVDRWNRPKPEKVLSVSSGGGVGIGGIAGGITELQVPQYQANLGQHWNPLGGVASGAGGAGGGGDTGLDEYKRYYGPIDPEGLGANSDKQAGGPQQTPKANPRGPKASGMPRMPSKVTQQGPGHLIPQPPPLIPSSPRRPPFWRRGSLAQARRKSFGGPLYENILPLGRRGGGSDSSYNSSLSFRYRAGDRELTVDDDCDSDLLTEESSLLLGTRRKIRSRRMSSRSLPCSPPPPPRRKAKKRKKEDKTRKRERKRSEQEGGDPEKREELKSGTPDYPSYPPLRRESFRKKSESSIRSYGWNIPGEEERKEREEKERNDGEDSRGKERPNRRRNSKHYQSSSSKPSTSVKFWGGVNPSSDTIPSAFLPLLPVSSKRRKSKSSDRDVVGIEGERRPLLGQGGRAEMVSKEGLSFHKWESGVEGEEEDYELERRKAERGKRRGGGRTMSDEERERDKVVGIYSDDDGSSGEFGKFERYWEDHEGRANEKKSKRKSKDKGRGRAGCSSCHSPQHHPHSQSSKWARVTSRSEEELYRQSF</sequence>
<dbReference type="InterPro" id="IPR019594">
    <property type="entry name" value="Glu/Gly-bd"/>
</dbReference>
<feature type="binding site" evidence="22">
    <location>
        <position position="357"/>
    </location>
    <ligand>
        <name>L-glutamate</name>
        <dbReference type="ChEBI" id="CHEBI:29985"/>
    </ligand>
</feature>
<feature type="transmembrane region" description="Helical" evidence="25">
    <location>
        <begin position="182"/>
        <end position="205"/>
    </location>
</feature>
<evidence type="ECO:0000256" key="6">
    <source>
        <dbReference type="ARBA" id="ARBA00022837"/>
    </source>
</evidence>
<dbReference type="CDD" id="cd13718">
    <property type="entry name" value="PBP2_iGluR_NMDA_Nr2"/>
    <property type="match status" value="1"/>
</dbReference>
<dbReference type="PANTHER" id="PTHR18966">
    <property type="entry name" value="IONOTROPIC GLUTAMATE RECEPTOR"/>
    <property type="match status" value="1"/>
</dbReference>
<name>A0AAD9BCV5_DISEL</name>
<evidence type="ECO:0000256" key="15">
    <source>
        <dbReference type="ARBA" id="ARBA00023257"/>
    </source>
</evidence>
<protein>
    <recommendedName>
        <fullName evidence="25">Glutamate receptor</fullName>
    </recommendedName>
</protein>
<feature type="binding site" evidence="22">
    <location>
        <position position="144"/>
    </location>
    <ligand>
        <name>L-glutamate</name>
        <dbReference type="ChEBI" id="CHEBI:29985"/>
    </ligand>
</feature>
<evidence type="ECO:0000256" key="3">
    <source>
        <dbReference type="ARBA" id="ARBA00022553"/>
    </source>
</evidence>
<feature type="transmembrane region" description="Helical" evidence="25">
    <location>
        <begin position="470"/>
        <end position="489"/>
    </location>
</feature>
<feature type="compositionally biased region" description="Basic and acidic residues" evidence="26">
    <location>
        <begin position="931"/>
        <end position="953"/>
    </location>
</feature>
<evidence type="ECO:0000256" key="14">
    <source>
        <dbReference type="ARBA" id="ARBA00023180"/>
    </source>
</evidence>
<feature type="compositionally biased region" description="Low complexity" evidence="26">
    <location>
        <begin position="962"/>
        <end position="975"/>
    </location>
</feature>
<feature type="non-terminal residue" evidence="29">
    <location>
        <position position="1"/>
    </location>
</feature>
<evidence type="ECO:0000313" key="30">
    <source>
        <dbReference type="Proteomes" id="UP001228049"/>
    </source>
</evidence>
<keyword evidence="7" id="KW-0460">Magnesium</keyword>
<keyword evidence="11 25" id="KW-0472">Membrane</keyword>
<comment type="catalytic activity">
    <reaction evidence="19">
        <text>K(+)(in) = K(+)(out)</text>
        <dbReference type="Rhea" id="RHEA:29463"/>
        <dbReference type="ChEBI" id="CHEBI:29103"/>
    </reaction>
</comment>
<dbReference type="SMART" id="SM00079">
    <property type="entry name" value="PBPe"/>
    <property type="match status" value="1"/>
</dbReference>
<evidence type="ECO:0000313" key="29">
    <source>
        <dbReference type="EMBL" id="KAK1880464.1"/>
    </source>
</evidence>
<keyword evidence="14" id="KW-0325">Glycoprotein</keyword>
<evidence type="ECO:0000256" key="25">
    <source>
        <dbReference type="RuleBase" id="RU367118"/>
    </source>
</evidence>
<evidence type="ECO:0000256" key="18">
    <source>
        <dbReference type="ARBA" id="ARBA00034104"/>
    </source>
</evidence>
<evidence type="ECO:0000256" key="16">
    <source>
        <dbReference type="ARBA" id="ARBA00023286"/>
    </source>
</evidence>
<keyword evidence="13 25" id="KW-0675">Receptor</keyword>
<feature type="compositionally biased region" description="Basic and acidic residues" evidence="26">
    <location>
        <begin position="1005"/>
        <end position="1020"/>
    </location>
</feature>
<keyword evidence="15 25" id="KW-0628">Postsynaptic cell membrane</keyword>
<dbReference type="GO" id="GO:0004972">
    <property type="term" value="F:NMDA glutamate receptor activity"/>
    <property type="evidence" value="ECO:0007669"/>
    <property type="project" value="UniProtKB-ARBA"/>
</dbReference>
<feature type="compositionally biased region" description="Basic residues" evidence="26">
    <location>
        <begin position="861"/>
        <end position="870"/>
    </location>
</feature>
<dbReference type="Gene3D" id="3.40.190.10">
    <property type="entry name" value="Periplasmic binding protein-like II"/>
    <property type="match status" value="2"/>
</dbReference>
<feature type="disulfide bond" evidence="24">
    <location>
        <begin position="371"/>
        <end position="452"/>
    </location>
</feature>
<evidence type="ECO:0000259" key="27">
    <source>
        <dbReference type="SMART" id="SM00079"/>
    </source>
</evidence>
<dbReference type="SMART" id="SM00918">
    <property type="entry name" value="Lig_chan-Glu_bd"/>
    <property type="match status" value="1"/>
</dbReference>
<feature type="domain" description="Ionotropic glutamate receptor C-terminal" evidence="27">
    <location>
        <begin position="57"/>
        <end position="450"/>
    </location>
</feature>
<evidence type="ECO:0000256" key="11">
    <source>
        <dbReference type="ARBA" id="ARBA00023136"/>
    </source>
</evidence>
<keyword evidence="8 25" id="KW-1133">Transmembrane helix</keyword>
<keyword evidence="1 25" id="KW-0813">Transport</keyword>
<keyword evidence="6" id="KW-0106">Calcium</keyword>
<evidence type="ECO:0000259" key="28">
    <source>
        <dbReference type="SMART" id="SM00918"/>
    </source>
</evidence>